<dbReference type="InterPro" id="IPR033121">
    <property type="entry name" value="PEPTIDASE_A1"/>
</dbReference>
<dbReference type="InterPro" id="IPR001461">
    <property type="entry name" value="Aspartic_peptidase_A1"/>
</dbReference>
<dbReference type="InterPro" id="IPR021109">
    <property type="entry name" value="Peptidase_aspartic_dom_sf"/>
</dbReference>
<dbReference type="CTD" id="20329178"/>
<feature type="disulfide bond" evidence="2">
    <location>
        <begin position="70"/>
        <end position="107"/>
    </location>
</feature>
<proteinExistence type="inferred from homology"/>
<sequence length="216" mass="24296">KTVKHNAYTLIANYSLNHSLSTAGRRISLRSFTATLDSTTFLSKASVERTSQINTALGATLSGNLYVVDCNQVGQLPALVMSFQGVQLNLTPEQYIQRDEVQGQARCFSSIVADPAIKTERMTLGMSFMEHFITMFDQQENKVGFKPRICCITISTREQSGIQAENLLNAFLDTDFRTMWHANTNLCFHLILRFYSYEEMRPIPISCAFTLPIISS</sequence>
<dbReference type="OrthoDB" id="771136at2759"/>
<accession>A0A074Z3Z1</accession>
<evidence type="ECO:0000313" key="4">
    <source>
        <dbReference type="EMBL" id="KER21801.1"/>
    </source>
</evidence>
<feature type="non-terminal residue" evidence="4">
    <location>
        <position position="216"/>
    </location>
</feature>
<evidence type="ECO:0000259" key="3">
    <source>
        <dbReference type="PROSITE" id="PS51767"/>
    </source>
</evidence>
<feature type="non-terminal residue" evidence="4">
    <location>
        <position position="1"/>
    </location>
</feature>
<dbReference type="GO" id="GO:0006508">
    <property type="term" value="P:proteolysis"/>
    <property type="evidence" value="ECO:0007669"/>
    <property type="project" value="InterPro"/>
</dbReference>
<gene>
    <name evidence="4" type="ORF">T265_15012</name>
</gene>
<dbReference type="Proteomes" id="UP000054324">
    <property type="component" value="Unassembled WGS sequence"/>
</dbReference>
<feature type="domain" description="Peptidase A1" evidence="3">
    <location>
        <begin position="1"/>
        <end position="146"/>
    </location>
</feature>
<dbReference type="RefSeq" id="XP_009174456.1">
    <property type="nucleotide sequence ID" value="XM_009176192.1"/>
</dbReference>
<evidence type="ECO:0000313" key="5">
    <source>
        <dbReference type="Proteomes" id="UP000054324"/>
    </source>
</evidence>
<dbReference type="KEGG" id="ovi:T265_15012"/>
<evidence type="ECO:0000256" key="1">
    <source>
        <dbReference type="ARBA" id="ARBA00007447"/>
    </source>
</evidence>
<dbReference type="SUPFAM" id="SSF50630">
    <property type="entry name" value="Acid proteases"/>
    <property type="match status" value="1"/>
</dbReference>
<dbReference type="PROSITE" id="PS51767">
    <property type="entry name" value="PEPTIDASE_A1"/>
    <property type="match status" value="1"/>
</dbReference>
<organism evidence="4 5">
    <name type="scientific">Opisthorchis viverrini</name>
    <name type="common">Southeast Asian liver fluke</name>
    <dbReference type="NCBI Taxonomy" id="6198"/>
    <lineage>
        <taxon>Eukaryota</taxon>
        <taxon>Metazoa</taxon>
        <taxon>Spiralia</taxon>
        <taxon>Lophotrochozoa</taxon>
        <taxon>Platyhelminthes</taxon>
        <taxon>Trematoda</taxon>
        <taxon>Digenea</taxon>
        <taxon>Opisthorchiida</taxon>
        <taxon>Opisthorchiata</taxon>
        <taxon>Opisthorchiidae</taxon>
        <taxon>Opisthorchis</taxon>
    </lineage>
</organism>
<dbReference type="GO" id="GO:0004190">
    <property type="term" value="F:aspartic-type endopeptidase activity"/>
    <property type="evidence" value="ECO:0007669"/>
    <property type="project" value="InterPro"/>
</dbReference>
<dbReference type="Pfam" id="PF00026">
    <property type="entry name" value="Asp"/>
    <property type="match status" value="1"/>
</dbReference>
<reference evidence="4 5" key="1">
    <citation type="submission" date="2013-11" db="EMBL/GenBank/DDBJ databases">
        <title>Opisthorchis viverrini - life in the bile duct.</title>
        <authorList>
            <person name="Young N.D."/>
            <person name="Nagarajan N."/>
            <person name="Lin S.J."/>
            <person name="Korhonen P.K."/>
            <person name="Jex A.R."/>
            <person name="Hall R.S."/>
            <person name="Safavi-Hemami H."/>
            <person name="Kaewkong W."/>
            <person name="Bertrand D."/>
            <person name="Gao S."/>
            <person name="Seet Q."/>
            <person name="Wongkham S."/>
            <person name="Teh B.T."/>
            <person name="Wongkham C."/>
            <person name="Intapan P.M."/>
            <person name="Maleewong W."/>
            <person name="Yang X."/>
            <person name="Hu M."/>
            <person name="Wang Z."/>
            <person name="Hofmann A."/>
            <person name="Sternberg P.W."/>
            <person name="Tan P."/>
            <person name="Wang J."/>
            <person name="Gasser R.B."/>
        </authorList>
    </citation>
    <scope>NUCLEOTIDE SEQUENCE [LARGE SCALE GENOMIC DNA]</scope>
</reference>
<keyword evidence="2" id="KW-1015">Disulfide bond</keyword>
<dbReference type="PANTHER" id="PTHR47966">
    <property type="entry name" value="BETA-SITE APP-CLEAVING ENZYME, ISOFORM A-RELATED"/>
    <property type="match status" value="1"/>
</dbReference>
<comment type="similarity">
    <text evidence="1">Belongs to the peptidase A1 family.</text>
</comment>
<name>A0A074Z3Z1_OPIVI</name>
<protein>
    <recommendedName>
        <fullName evidence="3">Peptidase A1 domain-containing protein</fullName>
    </recommendedName>
</protein>
<dbReference type="Gene3D" id="2.40.70.10">
    <property type="entry name" value="Acid Proteases"/>
    <property type="match status" value="1"/>
</dbReference>
<keyword evidence="5" id="KW-1185">Reference proteome</keyword>
<dbReference type="AlphaFoldDB" id="A0A074Z3Z1"/>
<dbReference type="EMBL" id="KL596940">
    <property type="protein sequence ID" value="KER21801.1"/>
    <property type="molecule type" value="Genomic_DNA"/>
</dbReference>
<evidence type="ECO:0000256" key="2">
    <source>
        <dbReference type="PIRSR" id="PIRSR601461-2"/>
    </source>
</evidence>
<dbReference type="GeneID" id="20329178"/>